<evidence type="ECO:0000256" key="9">
    <source>
        <dbReference type="ARBA" id="ARBA00034247"/>
    </source>
</evidence>
<dbReference type="Pfam" id="PF13426">
    <property type="entry name" value="PAS_9"/>
    <property type="match status" value="1"/>
</dbReference>
<proteinExistence type="predicted"/>
<dbReference type="PROSITE" id="PS50887">
    <property type="entry name" value="GGDEF"/>
    <property type="match status" value="1"/>
</dbReference>
<dbReference type="Pfam" id="PF21623">
    <property type="entry name" value="HK_sensor_dom_bact"/>
    <property type="match status" value="1"/>
</dbReference>
<evidence type="ECO:0000259" key="13">
    <source>
        <dbReference type="PROSITE" id="PS50887"/>
    </source>
</evidence>
<dbReference type="NCBIfam" id="TIGR00229">
    <property type="entry name" value="sensory_box"/>
    <property type="match status" value="1"/>
</dbReference>
<evidence type="ECO:0000256" key="5">
    <source>
        <dbReference type="ARBA" id="ARBA00022741"/>
    </source>
</evidence>
<keyword evidence="8" id="KW-0902">Two-component regulatory system</keyword>
<dbReference type="GO" id="GO:0052621">
    <property type="term" value="F:diguanylate cyclase activity"/>
    <property type="evidence" value="ECO:0007669"/>
    <property type="project" value="UniProtKB-EC"/>
</dbReference>
<dbReference type="NCBIfam" id="TIGR00254">
    <property type="entry name" value="GGDEF"/>
    <property type="match status" value="1"/>
</dbReference>
<keyword evidence="14" id="KW-0548">Nucleotidyltransferase</keyword>
<keyword evidence="15" id="KW-1185">Reference proteome</keyword>
<dbReference type="InterPro" id="IPR043128">
    <property type="entry name" value="Rev_trsase/Diguanyl_cyclase"/>
</dbReference>
<evidence type="ECO:0000256" key="4">
    <source>
        <dbReference type="ARBA" id="ARBA00022679"/>
    </source>
</evidence>
<accession>A0ABS5HF80</accession>
<dbReference type="InterPro" id="IPR029151">
    <property type="entry name" value="Sensor-like_sf"/>
</dbReference>
<dbReference type="InterPro" id="IPR000014">
    <property type="entry name" value="PAS"/>
</dbReference>
<dbReference type="Proteomes" id="UP000679722">
    <property type="component" value="Unassembled WGS sequence"/>
</dbReference>
<evidence type="ECO:0000259" key="12">
    <source>
        <dbReference type="PROSITE" id="PS50113"/>
    </source>
</evidence>
<dbReference type="Pfam" id="PF00990">
    <property type="entry name" value="GGDEF"/>
    <property type="match status" value="1"/>
</dbReference>
<evidence type="ECO:0000256" key="3">
    <source>
        <dbReference type="ARBA" id="ARBA00022553"/>
    </source>
</evidence>
<evidence type="ECO:0000256" key="6">
    <source>
        <dbReference type="ARBA" id="ARBA00022777"/>
    </source>
</evidence>
<keyword evidence="6" id="KW-0418">Kinase</keyword>
<name>A0ABS5HF80_9GAMM</name>
<evidence type="ECO:0000313" key="14">
    <source>
        <dbReference type="EMBL" id="MBR7890270.1"/>
    </source>
</evidence>
<dbReference type="InterPro" id="IPR048760">
    <property type="entry name" value="VP0354-like_sensor_dom"/>
</dbReference>
<evidence type="ECO:0000256" key="8">
    <source>
        <dbReference type="ARBA" id="ARBA00023012"/>
    </source>
</evidence>
<dbReference type="PROSITE" id="PS50113">
    <property type="entry name" value="PAC"/>
    <property type="match status" value="1"/>
</dbReference>
<dbReference type="InterPro" id="IPR050469">
    <property type="entry name" value="Diguanylate_Cyclase"/>
</dbReference>
<evidence type="ECO:0000256" key="2">
    <source>
        <dbReference type="ARBA" id="ARBA00012528"/>
    </source>
</evidence>
<keyword evidence="5" id="KW-0547">Nucleotide-binding</keyword>
<comment type="caution">
    <text evidence="14">The sequence shown here is derived from an EMBL/GenBank/DDBJ whole genome shotgun (WGS) entry which is preliminary data.</text>
</comment>
<keyword evidence="10" id="KW-0812">Transmembrane</keyword>
<feature type="domain" description="GGDEF" evidence="13">
    <location>
        <begin position="517"/>
        <end position="651"/>
    </location>
</feature>
<dbReference type="CDD" id="cd00130">
    <property type="entry name" value="PAS"/>
    <property type="match status" value="1"/>
</dbReference>
<feature type="transmembrane region" description="Helical" evidence="10">
    <location>
        <begin position="331"/>
        <end position="352"/>
    </location>
</feature>
<dbReference type="PANTHER" id="PTHR45138">
    <property type="entry name" value="REGULATORY COMPONENTS OF SENSORY TRANSDUCTION SYSTEM"/>
    <property type="match status" value="1"/>
</dbReference>
<dbReference type="Gene3D" id="3.30.70.270">
    <property type="match status" value="1"/>
</dbReference>
<dbReference type="RefSeq" id="WP_211537676.1">
    <property type="nucleotide sequence ID" value="NZ_JAGSSV010000042.1"/>
</dbReference>
<dbReference type="PROSITE" id="PS50112">
    <property type="entry name" value="PAS"/>
    <property type="match status" value="1"/>
</dbReference>
<feature type="domain" description="PAC" evidence="12">
    <location>
        <begin position="430"/>
        <end position="485"/>
    </location>
</feature>
<keyword evidence="10" id="KW-1133">Transmembrane helix</keyword>
<protein>
    <recommendedName>
        <fullName evidence="2">diguanylate cyclase</fullName>
        <ecNumber evidence="2">2.7.7.65</ecNumber>
    </recommendedName>
</protein>
<evidence type="ECO:0000256" key="10">
    <source>
        <dbReference type="SAM" id="Phobius"/>
    </source>
</evidence>
<keyword evidence="3" id="KW-0597">Phosphoprotein</keyword>
<dbReference type="SMART" id="SM00091">
    <property type="entry name" value="PAS"/>
    <property type="match status" value="1"/>
</dbReference>
<dbReference type="InterPro" id="IPR000700">
    <property type="entry name" value="PAS-assoc_C"/>
</dbReference>
<dbReference type="CDD" id="cd01949">
    <property type="entry name" value="GGDEF"/>
    <property type="match status" value="1"/>
</dbReference>
<dbReference type="EMBL" id="JAGSSV010000042">
    <property type="protein sequence ID" value="MBR7890270.1"/>
    <property type="molecule type" value="Genomic_DNA"/>
</dbReference>
<dbReference type="SUPFAM" id="SSF55785">
    <property type="entry name" value="PYP-like sensor domain (PAS domain)"/>
    <property type="match status" value="1"/>
</dbReference>
<comment type="catalytic activity">
    <reaction evidence="9">
        <text>2 GTP = 3',3'-c-di-GMP + 2 diphosphate</text>
        <dbReference type="Rhea" id="RHEA:24898"/>
        <dbReference type="ChEBI" id="CHEBI:33019"/>
        <dbReference type="ChEBI" id="CHEBI:37565"/>
        <dbReference type="ChEBI" id="CHEBI:58805"/>
        <dbReference type="EC" id="2.7.7.65"/>
    </reaction>
</comment>
<gene>
    <name evidence="14" type="ORF">J9B83_15340</name>
</gene>
<reference evidence="15" key="1">
    <citation type="submission" date="2023-07" db="EMBL/GenBank/DDBJ databases">
        <title>Marinomonas vulgaris A79, complete genome.</title>
        <authorList>
            <person name="Ying J.-J."/>
        </authorList>
    </citation>
    <scope>NUCLEOTIDE SEQUENCE [LARGE SCALE GENOMIC DNA]</scope>
    <source>
        <strain evidence="15">A79</strain>
    </source>
</reference>
<dbReference type="InterPro" id="IPR029787">
    <property type="entry name" value="Nucleotide_cyclase"/>
</dbReference>
<keyword evidence="4 14" id="KW-0808">Transferase</keyword>
<dbReference type="SUPFAM" id="SSF55073">
    <property type="entry name" value="Nucleotide cyclase"/>
    <property type="match status" value="1"/>
</dbReference>
<evidence type="ECO:0000313" key="15">
    <source>
        <dbReference type="Proteomes" id="UP000679722"/>
    </source>
</evidence>
<dbReference type="PANTHER" id="PTHR45138:SF9">
    <property type="entry name" value="DIGUANYLATE CYCLASE DGCM-RELATED"/>
    <property type="match status" value="1"/>
</dbReference>
<dbReference type="InterPro" id="IPR035965">
    <property type="entry name" value="PAS-like_dom_sf"/>
</dbReference>
<evidence type="ECO:0000259" key="11">
    <source>
        <dbReference type="PROSITE" id="PS50112"/>
    </source>
</evidence>
<keyword evidence="7" id="KW-0067">ATP-binding</keyword>
<dbReference type="EC" id="2.7.7.65" evidence="2"/>
<sequence length="652" mass="74817">MIFKRFFVLLFLFSIAFLAISYPIYSQYYHGVQNEILATEEISVVAAKQKVQKEIYEQIHLLAALKSSVLLTKFVTNRTQENRESLESSFINISTNFHRFDQIRLLSNEGFELIRVNFEKGQGVAVPLADLQDKSQRYYFNETNRLSDHQVYVSQLDLNIEQGQIEQPHKPMLRIATPVIDSKGNRAGVLVVNYLAKGMLDNFRYQMSQRVGQQGMLIDPDGYWLSNHQRINEWGADLGRPEHTFSRLYPEAWPKISSSASGTVFTGQGVFRFESIEPLDFAKSEHGHFKADHYPLFSPSSLSNSDWKIVVYIPNDYIKSQSILYQPLGQLFFVLITLFVAGLAALVAILLTQQQARLIKQKELDDLYNHAPCGYHSLDKNGFFVRINQTELDWLGYSRDEVIGRSFVDFLKNESKGRFYELFDELKVKRKIENEVLEMQCKDGSSFHASSSVRSLQSERDNFAVARASVFDISDRIKLEKKLETLANIDPLTNVSNRRHFYEQANTEFKRAKCSDGKVSIIMFDIDYFKKVNDNYGHDVGDTVLKLLTNEVGKCLRDIDLFARFGGEEFIILLTEQSDDETARVAERIRNTVERLDIETPLGKTLNVTVSLGFTTLTPQDKELDSLIKKSDIALYQAKAQGRNRLIQYSDD</sequence>
<organism evidence="14 15">
    <name type="scientific">Marinomonas vulgaris</name>
    <dbReference type="NCBI Taxonomy" id="2823372"/>
    <lineage>
        <taxon>Bacteria</taxon>
        <taxon>Pseudomonadati</taxon>
        <taxon>Pseudomonadota</taxon>
        <taxon>Gammaproteobacteria</taxon>
        <taxon>Oceanospirillales</taxon>
        <taxon>Oceanospirillaceae</taxon>
        <taxon>Marinomonas</taxon>
    </lineage>
</organism>
<feature type="domain" description="PAS" evidence="11">
    <location>
        <begin position="360"/>
        <end position="435"/>
    </location>
</feature>
<dbReference type="Gene3D" id="3.30.450.20">
    <property type="entry name" value="PAS domain"/>
    <property type="match status" value="3"/>
</dbReference>
<comment type="subcellular location">
    <subcellularLocation>
        <location evidence="1">Membrane</location>
    </subcellularLocation>
</comment>
<dbReference type="SUPFAM" id="SSF103190">
    <property type="entry name" value="Sensory domain-like"/>
    <property type="match status" value="2"/>
</dbReference>
<keyword evidence="10" id="KW-0472">Membrane</keyword>
<evidence type="ECO:0000256" key="7">
    <source>
        <dbReference type="ARBA" id="ARBA00022840"/>
    </source>
</evidence>
<dbReference type="SMART" id="SM00267">
    <property type="entry name" value="GGDEF"/>
    <property type="match status" value="1"/>
</dbReference>
<dbReference type="InterPro" id="IPR000160">
    <property type="entry name" value="GGDEF_dom"/>
</dbReference>
<evidence type="ECO:0000256" key="1">
    <source>
        <dbReference type="ARBA" id="ARBA00004370"/>
    </source>
</evidence>